<evidence type="ECO:0000313" key="2">
    <source>
        <dbReference type="EMBL" id="GIX81190.1"/>
    </source>
</evidence>
<protein>
    <recommendedName>
        <fullName evidence="4">Secreted protein</fullName>
    </recommendedName>
</protein>
<sequence>MITSLLPTAFLPFSGLTALWAGSHGCMWCSPPSFLCALFGHLRTHKCPSFDRRLTCKTENHRLSLKKRKLFSPQTFSPEN</sequence>
<feature type="chain" id="PRO_5043551257" description="Secreted protein" evidence="1">
    <location>
        <begin position="22"/>
        <end position="80"/>
    </location>
</feature>
<evidence type="ECO:0000313" key="3">
    <source>
        <dbReference type="Proteomes" id="UP001054945"/>
    </source>
</evidence>
<keyword evidence="3" id="KW-1185">Reference proteome</keyword>
<keyword evidence="1" id="KW-0732">Signal</keyword>
<name>A0AAV4N8N6_CAEEX</name>
<organism evidence="2 3">
    <name type="scientific">Caerostris extrusa</name>
    <name type="common">Bark spider</name>
    <name type="synonym">Caerostris bankana</name>
    <dbReference type="NCBI Taxonomy" id="172846"/>
    <lineage>
        <taxon>Eukaryota</taxon>
        <taxon>Metazoa</taxon>
        <taxon>Ecdysozoa</taxon>
        <taxon>Arthropoda</taxon>
        <taxon>Chelicerata</taxon>
        <taxon>Arachnida</taxon>
        <taxon>Araneae</taxon>
        <taxon>Araneomorphae</taxon>
        <taxon>Entelegynae</taxon>
        <taxon>Araneoidea</taxon>
        <taxon>Araneidae</taxon>
        <taxon>Caerostris</taxon>
    </lineage>
</organism>
<reference evidence="2 3" key="1">
    <citation type="submission" date="2021-06" db="EMBL/GenBank/DDBJ databases">
        <title>Caerostris extrusa draft genome.</title>
        <authorList>
            <person name="Kono N."/>
            <person name="Arakawa K."/>
        </authorList>
    </citation>
    <scope>NUCLEOTIDE SEQUENCE [LARGE SCALE GENOMIC DNA]</scope>
</reference>
<dbReference type="EMBL" id="BPLR01020657">
    <property type="protein sequence ID" value="GIX81190.1"/>
    <property type="molecule type" value="Genomic_DNA"/>
</dbReference>
<evidence type="ECO:0008006" key="4">
    <source>
        <dbReference type="Google" id="ProtNLM"/>
    </source>
</evidence>
<dbReference type="Proteomes" id="UP001054945">
    <property type="component" value="Unassembled WGS sequence"/>
</dbReference>
<feature type="signal peptide" evidence="1">
    <location>
        <begin position="1"/>
        <end position="21"/>
    </location>
</feature>
<accession>A0AAV4N8N6</accession>
<dbReference type="AlphaFoldDB" id="A0AAV4N8N6"/>
<comment type="caution">
    <text evidence="2">The sequence shown here is derived from an EMBL/GenBank/DDBJ whole genome shotgun (WGS) entry which is preliminary data.</text>
</comment>
<evidence type="ECO:0000256" key="1">
    <source>
        <dbReference type="SAM" id="SignalP"/>
    </source>
</evidence>
<proteinExistence type="predicted"/>
<gene>
    <name evidence="2" type="ORF">CEXT_241131</name>
</gene>